<dbReference type="AlphaFoldDB" id="A0A1X2INT2"/>
<feature type="signal peptide" evidence="1">
    <location>
        <begin position="1"/>
        <end position="18"/>
    </location>
</feature>
<organism evidence="2 3">
    <name type="scientific">Absidia repens</name>
    <dbReference type="NCBI Taxonomy" id="90262"/>
    <lineage>
        <taxon>Eukaryota</taxon>
        <taxon>Fungi</taxon>
        <taxon>Fungi incertae sedis</taxon>
        <taxon>Mucoromycota</taxon>
        <taxon>Mucoromycotina</taxon>
        <taxon>Mucoromycetes</taxon>
        <taxon>Mucorales</taxon>
        <taxon>Cunninghamellaceae</taxon>
        <taxon>Absidia</taxon>
    </lineage>
</organism>
<evidence type="ECO:0000256" key="1">
    <source>
        <dbReference type="SAM" id="SignalP"/>
    </source>
</evidence>
<reference evidence="2 3" key="1">
    <citation type="submission" date="2016-07" db="EMBL/GenBank/DDBJ databases">
        <title>Pervasive Adenine N6-methylation of Active Genes in Fungi.</title>
        <authorList>
            <consortium name="DOE Joint Genome Institute"/>
            <person name="Mondo S.J."/>
            <person name="Dannebaum R.O."/>
            <person name="Kuo R.C."/>
            <person name="Labutti K."/>
            <person name="Haridas S."/>
            <person name="Kuo A."/>
            <person name="Salamov A."/>
            <person name="Ahrendt S.R."/>
            <person name="Lipzen A."/>
            <person name="Sullivan W."/>
            <person name="Andreopoulos W.B."/>
            <person name="Clum A."/>
            <person name="Lindquist E."/>
            <person name="Daum C."/>
            <person name="Ramamoorthy G.K."/>
            <person name="Gryganskyi A."/>
            <person name="Culley D."/>
            <person name="Magnuson J.K."/>
            <person name="James T.Y."/>
            <person name="O'Malley M.A."/>
            <person name="Stajich J.E."/>
            <person name="Spatafora J.W."/>
            <person name="Visel A."/>
            <person name="Grigoriev I.V."/>
        </authorList>
    </citation>
    <scope>NUCLEOTIDE SEQUENCE [LARGE SCALE GENOMIC DNA]</scope>
    <source>
        <strain evidence="2 3">NRRL 1336</strain>
    </source>
</reference>
<evidence type="ECO:0000313" key="2">
    <source>
        <dbReference type="EMBL" id="ORZ19687.1"/>
    </source>
</evidence>
<feature type="chain" id="PRO_5012869007" evidence="1">
    <location>
        <begin position="19"/>
        <end position="103"/>
    </location>
</feature>
<dbReference type="Proteomes" id="UP000193560">
    <property type="component" value="Unassembled WGS sequence"/>
</dbReference>
<accession>A0A1X2INT2</accession>
<dbReference type="EMBL" id="MCGE01000007">
    <property type="protein sequence ID" value="ORZ19687.1"/>
    <property type="molecule type" value="Genomic_DNA"/>
</dbReference>
<protein>
    <submittedName>
        <fullName evidence="2">Uncharacterized protein</fullName>
    </submittedName>
</protein>
<comment type="caution">
    <text evidence="2">The sequence shown here is derived from an EMBL/GenBank/DDBJ whole genome shotgun (WGS) entry which is preliminary data.</text>
</comment>
<gene>
    <name evidence="2" type="ORF">BCR42DRAFT_410273</name>
</gene>
<keyword evidence="3" id="KW-1185">Reference proteome</keyword>
<name>A0A1X2INT2_9FUNG</name>
<keyword evidence="1" id="KW-0732">Signal</keyword>
<sequence>MYVKLFLVVTILSVLCYGDECVTHLAGSGYQCRGSPKDNQDPTRTEQSQFCCGLVNGVFMDKRGTCHTQYSLKYIDCCKSHQLFVGMGADTLKRCYRAYDCPK</sequence>
<proteinExistence type="predicted"/>
<evidence type="ECO:0000313" key="3">
    <source>
        <dbReference type="Proteomes" id="UP000193560"/>
    </source>
</evidence>